<evidence type="ECO:0000313" key="1">
    <source>
        <dbReference type="EMBL" id="GGJ77123.1"/>
    </source>
</evidence>
<gene>
    <name evidence="1" type="ORF">GCM10008939_21530</name>
</gene>
<evidence type="ECO:0000313" key="2">
    <source>
        <dbReference type="Proteomes" id="UP000635726"/>
    </source>
</evidence>
<proteinExistence type="predicted"/>
<dbReference type="AlphaFoldDB" id="A0A917PGJ3"/>
<name>A0A917PGJ3_9DEIO</name>
<reference evidence="1" key="1">
    <citation type="journal article" date="2014" name="Int. J. Syst. Evol. Microbiol.">
        <title>Complete genome sequence of Corynebacterium casei LMG S-19264T (=DSM 44701T), isolated from a smear-ripened cheese.</title>
        <authorList>
            <consortium name="US DOE Joint Genome Institute (JGI-PGF)"/>
            <person name="Walter F."/>
            <person name="Albersmeier A."/>
            <person name="Kalinowski J."/>
            <person name="Ruckert C."/>
        </authorList>
    </citation>
    <scope>NUCLEOTIDE SEQUENCE</scope>
    <source>
        <strain evidence="1">JCM 14371</strain>
    </source>
</reference>
<organism evidence="1 2">
    <name type="scientific">Deinococcus aquiradiocola</name>
    <dbReference type="NCBI Taxonomy" id="393059"/>
    <lineage>
        <taxon>Bacteria</taxon>
        <taxon>Thermotogati</taxon>
        <taxon>Deinococcota</taxon>
        <taxon>Deinococci</taxon>
        <taxon>Deinococcales</taxon>
        <taxon>Deinococcaceae</taxon>
        <taxon>Deinococcus</taxon>
    </lineage>
</organism>
<keyword evidence="2" id="KW-1185">Reference proteome</keyword>
<sequence>MTRVLLVPPDTRPPTLSHPVQLGALAGAEVRTPPPEALPSFHTPGDVRALAAWLEREAGSADVLIVCLETLTLGGMIPARRVNDALEAVLERLTLLERLHAAHPALRILAFGVVVRVAHDNDPHEEKPYYGEWGAALRAYSAAFDRHARHGDMERAALDGARAAVPPDVLTDWVGTRARNHALHVAALDLLARGTLAHLCLTLDDTSEYGLAAHDRRALEGRADALGVWERFDIYPGADEVPATLMARALLPGPSRVFVRYSGTLGAGAGLIYEDRPAGELVRAHLRAAHCRPVARPEDAEFVLAVNTPGERQANRQPDLAVVDTPARHLPAFVDDLRDDLAAGRAVSVADIAYPNGAERRLWTLLDAVPLAQLSGYAAWNTAGNTLGSAIAFGRLAALARGPERRRAQLEAVFARMVDDALYQSFVRPEVRAQLRDPSPFDLGEQRGEAETQLRARITPLARALWERHFAGSGHALGWGEPHLAWPRLFTGVFPLEVT</sequence>
<dbReference type="RefSeq" id="WP_188963277.1">
    <property type="nucleotide sequence ID" value="NZ_BMOE01000006.1"/>
</dbReference>
<protein>
    <recommendedName>
        <fullName evidence="3">DUF4127 family protein</fullName>
    </recommendedName>
</protein>
<dbReference type="EMBL" id="BMOE01000006">
    <property type="protein sequence ID" value="GGJ77123.1"/>
    <property type="molecule type" value="Genomic_DNA"/>
</dbReference>
<dbReference type="InterPro" id="IPR025394">
    <property type="entry name" value="DUF4127"/>
</dbReference>
<evidence type="ECO:0008006" key="3">
    <source>
        <dbReference type="Google" id="ProtNLM"/>
    </source>
</evidence>
<comment type="caution">
    <text evidence="1">The sequence shown here is derived from an EMBL/GenBank/DDBJ whole genome shotgun (WGS) entry which is preliminary data.</text>
</comment>
<accession>A0A917PGJ3</accession>
<dbReference type="Pfam" id="PF13552">
    <property type="entry name" value="DUF4127"/>
    <property type="match status" value="1"/>
</dbReference>
<dbReference type="Proteomes" id="UP000635726">
    <property type="component" value="Unassembled WGS sequence"/>
</dbReference>
<reference evidence="1" key="2">
    <citation type="submission" date="2020-09" db="EMBL/GenBank/DDBJ databases">
        <authorList>
            <person name="Sun Q."/>
            <person name="Ohkuma M."/>
        </authorList>
    </citation>
    <scope>NUCLEOTIDE SEQUENCE</scope>
    <source>
        <strain evidence="1">JCM 14371</strain>
    </source>
</reference>